<evidence type="ECO:0000313" key="1">
    <source>
        <dbReference type="EMBL" id="PKB95295.1"/>
    </source>
</evidence>
<reference evidence="1 2" key="2">
    <citation type="submission" date="2017-09" db="EMBL/GenBank/DDBJ databases">
        <title>Extensive intraspecific genome diversity in a model arbuscular mycorrhizal fungus.</title>
        <authorList>
            <person name="Chen E.C."/>
            <person name="Morin E."/>
            <person name="Beaudet D."/>
            <person name="Noel J."/>
            <person name="Ndikumana S."/>
            <person name="Charron P."/>
            <person name="St-Onge C."/>
            <person name="Giorgi J."/>
            <person name="Grigoriev I.V."/>
            <person name="Roux C."/>
            <person name="Martin F.M."/>
            <person name="Corradi N."/>
        </authorList>
    </citation>
    <scope>NUCLEOTIDE SEQUENCE [LARGE SCALE GENOMIC DNA]</scope>
    <source>
        <strain evidence="1 2">A5</strain>
    </source>
</reference>
<dbReference type="VEuPathDB" id="FungiDB:FUN_019552"/>
<sequence>DSSIWITLADKATNGAFKEKPVFTGLCEVMVQAAIRKDNNKGKQNIQYNEDFTNFLIILGSFSTRALDLFRQNLEGRTIQNIRKLRTNNEDTLTNPNLSFENVAKFKRLIDTLNYRGPIVAMSDNTKLKPALRYNPVLGCIVGSTLSTEQTKINKYEDIQPIINNIKTKKAIAKDIPLPNFPPVVIALIANNGFDNMSTITSFHQKLLTQIAPQLNLPILSIGSDGAIVEFKAQVAIQSYSTDERLTFKNNKLGVDFSCPIFPNVGPVIRVQDPKHAKKTSRNAIMSGARLLTLGSSTARFEQLLKLSNLSNSVMYHHDVIKLDRQDDGVAYRVFYSENLRNCHGTHNIEEDMRGLFVYLFIMGELIDSYLNREITPLERIRMSMTSFFFLRFWRKYVTNMSEKYPDFISVSKNFLADQSFAIFISLAESMVLLVKAHREYYPNYPFLPWMHGSEACEHFFGMAHQINSDFNYSELLQLVPKISQCAKAL</sequence>
<evidence type="ECO:0000313" key="2">
    <source>
        <dbReference type="Proteomes" id="UP000232722"/>
    </source>
</evidence>
<dbReference type="EMBL" id="LLXJ01004921">
    <property type="protein sequence ID" value="PKB95295.1"/>
    <property type="molecule type" value="Genomic_DNA"/>
</dbReference>
<reference evidence="1 2" key="1">
    <citation type="submission" date="2016-04" db="EMBL/GenBank/DDBJ databases">
        <title>Genome analyses suggest a sexual origin of heterokaryosis in a supposedly ancient asexual fungus.</title>
        <authorList>
            <person name="Ropars J."/>
            <person name="Sedzielewska K."/>
            <person name="Noel J."/>
            <person name="Charron P."/>
            <person name="Farinelli L."/>
            <person name="Marton T."/>
            <person name="Kruger M."/>
            <person name="Pelin A."/>
            <person name="Brachmann A."/>
            <person name="Corradi N."/>
        </authorList>
    </citation>
    <scope>NUCLEOTIDE SEQUENCE [LARGE SCALE GENOMIC DNA]</scope>
    <source>
        <strain evidence="1 2">A5</strain>
    </source>
</reference>
<dbReference type="VEuPathDB" id="FungiDB:RhiirFUN_002547"/>
<feature type="non-terminal residue" evidence="1">
    <location>
        <position position="490"/>
    </location>
</feature>
<dbReference type="VEuPathDB" id="FungiDB:RhiirA1_317987"/>
<protein>
    <submittedName>
        <fullName evidence="1">Uncharacterized protein</fullName>
    </submittedName>
</protein>
<feature type="non-terminal residue" evidence="1">
    <location>
        <position position="1"/>
    </location>
</feature>
<organism evidence="1 2">
    <name type="scientific">Rhizophagus irregularis</name>
    <dbReference type="NCBI Taxonomy" id="588596"/>
    <lineage>
        <taxon>Eukaryota</taxon>
        <taxon>Fungi</taxon>
        <taxon>Fungi incertae sedis</taxon>
        <taxon>Mucoromycota</taxon>
        <taxon>Glomeromycotina</taxon>
        <taxon>Glomeromycetes</taxon>
        <taxon>Glomerales</taxon>
        <taxon>Glomeraceae</taxon>
        <taxon>Rhizophagus</taxon>
    </lineage>
</organism>
<accession>A0A2N0NL54</accession>
<proteinExistence type="predicted"/>
<gene>
    <name evidence="1" type="ORF">RhiirA5_258472</name>
</gene>
<dbReference type="AlphaFoldDB" id="A0A2N0NL54"/>
<comment type="caution">
    <text evidence="1">The sequence shown here is derived from an EMBL/GenBank/DDBJ whole genome shotgun (WGS) entry which is preliminary data.</text>
</comment>
<name>A0A2N0NL54_9GLOM</name>
<dbReference type="Proteomes" id="UP000232722">
    <property type="component" value="Unassembled WGS sequence"/>
</dbReference>